<keyword evidence="5 9" id="KW-0808">Transferase</keyword>
<comment type="caution">
    <text evidence="12">The sequence shown here is derived from an EMBL/GenBank/DDBJ whole genome shotgun (WGS) entry which is preliminary data.</text>
</comment>
<evidence type="ECO:0000256" key="7">
    <source>
        <dbReference type="ARBA" id="ARBA00023204"/>
    </source>
</evidence>
<reference evidence="12" key="1">
    <citation type="journal article" date="2021" name="PeerJ">
        <title>Extensive microbial diversity within the chicken gut microbiome revealed by metagenomics and culture.</title>
        <authorList>
            <person name="Gilroy R."/>
            <person name="Ravi A."/>
            <person name="Getino M."/>
            <person name="Pursley I."/>
            <person name="Horton D.L."/>
            <person name="Alikhan N.F."/>
            <person name="Baker D."/>
            <person name="Gharbi K."/>
            <person name="Hall N."/>
            <person name="Watson M."/>
            <person name="Adriaenssens E.M."/>
            <person name="Foster-Nyarko E."/>
            <person name="Jarju S."/>
            <person name="Secka A."/>
            <person name="Antonio M."/>
            <person name="Oren A."/>
            <person name="Chaudhuri R.R."/>
            <person name="La Ragione R."/>
            <person name="Hildebrand F."/>
            <person name="Pallen M.J."/>
        </authorList>
    </citation>
    <scope>NUCLEOTIDE SEQUENCE</scope>
    <source>
        <strain evidence="12">ChiGjej1B1-14440</strain>
    </source>
</reference>
<dbReference type="SUPFAM" id="SSF53155">
    <property type="entry name" value="Methylated DNA-protein cysteine methyltransferase domain"/>
    <property type="match status" value="1"/>
</dbReference>
<evidence type="ECO:0000256" key="5">
    <source>
        <dbReference type="ARBA" id="ARBA00022679"/>
    </source>
</evidence>
<sequence length="149" mass="17255">MLKGYWYHFLIDLLIIEKEQKIYAITPKDEYQYIEENTPLIQEAAKQLQEYFNKQRTIFTLPLAMEGSEFQLKVWNQLLKIPYGKTATYQNIAMAIGNKKASRAVGMANNKNRIMIVIPCHRVIGSNGSLTGYYGGLEMKQMLLDLEKQ</sequence>
<dbReference type="AlphaFoldDB" id="A0A9D1XJZ6"/>
<evidence type="ECO:0000256" key="4">
    <source>
        <dbReference type="ARBA" id="ARBA00022603"/>
    </source>
</evidence>
<gene>
    <name evidence="12" type="ORF">H9980_02110</name>
</gene>
<feature type="active site" description="Nucleophile; methyl group acceptor" evidence="9">
    <location>
        <position position="120"/>
    </location>
</feature>
<evidence type="ECO:0000259" key="10">
    <source>
        <dbReference type="Pfam" id="PF01035"/>
    </source>
</evidence>
<dbReference type="InterPro" id="IPR036388">
    <property type="entry name" value="WH-like_DNA-bd_sf"/>
</dbReference>
<dbReference type="PROSITE" id="PS00374">
    <property type="entry name" value="MGMT"/>
    <property type="match status" value="1"/>
</dbReference>
<organism evidence="12 13">
    <name type="scientific">Candidatus Erysipelatoclostridium merdavium</name>
    <dbReference type="NCBI Taxonomy" id="2838566"/>
    <lineage>
        <taxon>Bacteria</taxon>
        <taxon>Bacillati</taxon>
        <taxon>Bacillota</taxon>
        <taxon>Erysipelotrichia</taxon>
        <taxon>Erysipelotrichales</taxon>
        <taxon>Erysipelotrichales incertae sedis</taxon>
    </lineage>
</organism>
<dbReference type="Pfam" id="PF02870">
    <property type="entry name" value="Methyltransf_1N"/>
    <property type="match status" value="1"/>
</dbReference>
<dbReference type="InterPro" id="IPR023546">
    <property type="entry name" value="MGMT"/>
</dbReference>
<comment type="subcellular location">
    <subcellularLocation>
        <location evidence="9">Cytoplasm</location>
    </subcellularLocation>
</comment>
<dbReference type="GO" id="GO:0032259">
    <property type="term" value="P:methylation"/>
    <property type="evidence" value="ECO:0007669"/>
    <property type="project" value="UniProtKB-KW"/>
</dbReference>
<evidence type="ECO:0000256" key="1">
    <source>
        <dbReference type="ARBA" id="ARBA00001286"/>
    </source>
</evidence>
<evidence type="ECO:0000256" key="8">
    <source>
        <dbReference type="ARBA" id="ARBA00049348"/>
    </source>
</evidence>
<dbReference type="HAMAP" id="MF_00772">
    <property type="entry name" value="OGT"/>
    <property type="match status" value="1"/>
</dbReference>
<keyword evidence="3 9" id="KW-0963">Cytoplasm</keyword>
<dbReference type="PANTHER" id="PTHR10815">
    <property type="entry name" value="METHYLATED-DNA--PROTEIN-CYSTEINE METHYLTRANSFERASE"/>
    <property type="match status" value="1"/>
</dbReference>
<dbReference type="EC" id="2.1.1.63" evidence="9"/>
<dbReference type="InterPro" id="IPR036217">
    <property type="entry name" value="MethylDNA_cys_MeTrfase_DNAb"/>
</dbReference>
<dbReference type="InterPro" id="IPR001497">
    <property type="entry name" value="MethylDNA_cys_MeTrfase_AS"/>
</dbReference>
<dbReference type="NCBIfam" id="TIGR00589">
    <property type="entry name" value="ogt"/>
    <property type="match status" value="1"/>
</dbReference>
<dbReference type="PANTHER" id="PTHR10815:SF13">
    <property type="entry name" value="METHYLATED-DNA--PROTEIN-CYSTEINE METHYLTRANSFERASE"/>
    <property type="match status" value="1"/>
</dbReference>
<comment type="function">
    <text evidence="9">Involved in the cellular defense against the biological effects of O6-methylguanine (O6-MeG) and O4-methylthymine (O4-MeT) in DNA. Repairs the methylated nucleobase in DNA by stoichiometrically transferring the methyl group to a cysteine residue in the enzyme. This is a suicide reaction: the enzyme is irreversibly inactivated.</text>
</comment>
<dbReference type="InterPro" id="IPR036631">
    <property type="entry name" value="MGMT_N_sf"/>
</dbReference>
<dbReference type="InterPro" id="IPR008332">
    <property type="entry name" value="MethylG_MeTrfase_N"/>
</dbReference>
<dbReference type="GO" id="GO:0003908">
    <property type="term" value="F:methylated-DNA-[protein]-cysteine S-methyltransferase activity"/>
    <property type="evidence" value="ECO:0007669"/>
    <property type="project" value="UniProtKB-UniRule"/>
</dbReference>
<dbReference type="SUPFAM" id="SSF46767">
    <property type="entry name" value="Methylated DNA-protein cysteine methyltransferase, C-terminal domain"/>
    <property type="match status" value="1"/>
</dbReference>
<keyword evidence="6 9" id="KW-0227">DNA damage</keyword>
<proteinExistence type="inferred from homology"/>
<dbReference type="Proteomes" id="UP000886724">
    <property type="component" value="Unassembled WGS sequence"/>
</dbReference>
<evidence type="ECO:0000256" key="9">
    <source>
        <dbReference type="HAMAP-Rule" id="MF_00772"/>
    </source>
</evidence>
<evidence type="ECO:0000256" key="6">
    <source>
        <dbReference type="ARBA" id="ARBA00022763"/>
    </source>
</evidence>
<dbReference type="GO" id="GO:0006307">
    <property type="term" value="P:DNA alkylation repair"/>
    <property type="evidence" value="ECO:0007669"/>
    <property type="project" value="UniProtKB-UniRule"/>
</dbReference>
<evidence type="ECO:0000256" key="3">
    <source>
        <dbReference type="ARBA" id="ARBA00022490"/>
    </source>
</evidence>
<dbReference type="Gene3D" id="3.30.160.70">
    <property type="entry name" value="Methylated DNA-protein cysteine methyltransferase domain"/>
    <property type="match status" value="1"/>
</dbReference>
<dbReference type="InterPro" id="IPR014048">
    <property type="entry name" value="MethylDNA_cys_MeTrfase_DNA-bd"/>
</dbReference>
<comment type="miscellaneous">
    <text evidence="9">This enzyme catalyzes only one turnover and therefore is not strictly catalytic. According to one definition, an enzyme is a biocatalyst that acts repeatedly and over many reaction cycles.</text>
</comment>
<feature type="domain" description="Methylguanine DNA methyltransferase ribonuclease-like" evidence="11">
    <location>
        <begin position="13"/>
        <end position="64"/>
    </location>
</feature>
<comment type="catalytic activity">
    <reaction evidence="8 9">
        <text>a 6-O-methyl-2'-deoxyguanosine in DNA + L-cysteinyl-[protein] = S-methyl-L-cysteinyl-[protein] + a 2'-deoxyguanosine in DNA</text>
        <dbReference type="Rhea" id="RHEA:24000"/>
        <dbReference type="Rhea" id="RHEA-COMP:10131"/>
        <dbReference type="Rhea" id="RHEA-COMP:10132"/>
        <dbReference type="Rhea" id="RHEA-COMP:11367"/>
        <dbReference type="Rhea" id="RHEA-COMP:11368"/>
        <dbReference type="ChEBI" id="CHEBI:29950"/>
        <dbReference type="ChEBI" id="CHEBI:82612"/>
        <dbReference type="ChEBI" id="CHEBI:85445"/>
        <dbReference type="ChEBI" id="CHEBI:85448"/>
        <dbReference type="EC" id="2.1.1.63"/>
    </reaction>
</comment>
<evidence type="ECO:0000256" key="2">
    <source>
        <dbReference type="ARBA" id="ARBA00008711"/>
    </source>
</evidence>
<evidence type="ECO:0000313" key="13">
    <source>
        <dbReference type="Proteomes" id="UP000886724"/>
    </source>
</evidence>
<evidence type="ECO:0000313" key="12">
    <source>
        <dbReference type="EMBL" id="HIX80749.1"/>
    </source>
</evidence>
<keyword evidence="7 9" id="KW-0234">DNA repair</keyword>
<keyword evidence="4 9" id="KW-0489">Methyltransferase</keyword>
<evidence type="ECO:0000259" key="11">
    <source>
        <dbReference type="Pfam" id="PF02870"/>
    </source>
</evidence>
<dbReference type="CDD" id="cd06445">
    <property type="entry name" value="ATase"/>
    <property type="match status" value="1"/>
</dbReference>
<protein>
    <recommendedName>
        <fullName evidence="9">Methylated-DNA--protein-cysteine methyltransferase</fullName>
        <ecNumber evidence="9">2.1.1.63</ecNumber>
    </recommendedName>
    <alternativeName>
        <fullName evidence="9">6-O-methylguanine-DNA methyltransferase</fullName>
        <shortName evidence="9">MGMT</shortName>
    </alternativeName>
    <alternativeName>
        <fullName evidence="9">O-6-methylguanine-DNA-alkyltransferase</fullName>
    </alternativeName>
</protein>
<reference evidence="12" key="2">
    <citation type="submission" date="2021-04" db="EMBL/GenBank/DDBJ databases">
        <authorList>
            <person name="Gilroy R."/>
        </authorList>
    </citation>
    <scope>NUCLEOTIDE SEQUENCE</scope>
    <source>
        <strain evidence="12">ChiGjej1B1-14440</strain>
    </source>
</reference>
<dbReference type="EMBL" id="DXET01000053">
    <property type="protein sequence ID" value="HIX80749.1"/>
    <property type="molecule type" value="Genomic_DNA"/>
</dbReference>
<name>A0A9D1XJZ6_9FIRM</name>
<comment type="similarity">
    <text evidence="2 9">Belongs to the MGMT family.</text>
</comment>
<dbReference type="GO" id="GO:0005737">
    <property type="term" value="C:cytoplasm"/>
    <property type="evidence" value="ECO:0007669"/>
    <property type="project" value="UniProtKB-SubCell"/>
</dbReference>
<dbReference type="Pfam" id="PF01035">
    <property type="entry name" value="DNA_binding_1"/>
    <property type="match status" value="1"/>
</dbReference>
<accession>A0A9D1XJZ6</accession>
<dbReference type="Gene3D" id="1.10.10.10">
    <property type="entry name" value="Winged helix-like DNA-binding domain superfamily/Winged helix DNA-binding domain"/>
    <property type="match status" value="1"/>
</dbReference>
<comment type="catalytic activity">
    <reaction evidence="1 9">
        <text>a 4-O-methyl-thymidine in DNA + L-cysteinyl-[protein] = a thymidine in DNA + S-methyl-L-cysteinyl-[protein]</text>
        <dbReference type="Rhea" id="RHEA:53428"/>
        <dbReference type="Rhea" id="RHEA-COMP:10131"/>
        <dbReference type="Rhea" id="RHEA-COMP:10132"/>
        <dbReference type="Rhea" id="RHEA-COMP:13555"/>
        <dbReference type="Rhea" id="RHEA-COMP:13556"/>
        <dbReference type="ChEBI" id="CHEBI:29950"/>
        <dbReference type="ChEBI" id="CHEBI:82612"/>
        <dbReference type="ChEBI" id="CHEBI:137386"/>
        <dbReference type="ChEBI" id="CHEBI:137387"/>
        <dbReference type="EC" id="2.1.1.63"/>
    </reaction>
</comment>
<dbReference type="FunFam" id="1.10.10.10:FF:000214">
    <property type="entry name" value="Methylated-DNA--protein-cysteine methyltransferase"/>
    <property type="match status" value="1"/>
</dbReference>
<feature type="domain" description="Methylated-DNA-[protein]-cysteine S-methyltransferase DNA binding" evidence="10">
    <location>
        <begin position="69"/>
        <end position="148"/>
    </location>
</feature>